<dbReference type="SMART" id="SM00304">
    <property type="entry name" value="HAMP"/>
    <property type="match status" value="1"/>
</dbReference>
<keyword evidence="5" id="KW-0597">Phosphoprotein</keyword>
<keyword evidence="4" id="KW-1003">Cell membrane</keyword>
<evidence type="ECO:0000256" key="8">
    <source>
        <dbReference type="ARBA" id="ARBA00022777"/>
    </source>
</evidence>
<feature type="domain" description="Histidine kinase" evidence="13">
    <location>
        <begin position="275"/>
        <end position="490"/>
    </location>
</feature>
<dbReference type="Gene3D" id="6.10.340.10">
    <property type="match status" value="1"/>
</dbReference>
<dbReference type="FunFam" id="3.30.565.10:FF:000006">
    <property type="entry name" value="Sensor histidine kinase WalK"/>
    <property type="match status" value="1"/>
</dbReference>
<dbReference type="SMART" id="SM00388">
    <property type="entry name" value="HisKA"/>
    <property type="match status" value="1"/>
</dbReference>
<dbReference type="Gene3D" id="3.30.565.10">
    <property type="entry name" value="Histidine kinase-like ATPase, C-terminal domain"/>
    <property type="match status" value="1"/>
</dbReference>
<evidence type="ECO:0000259" key="13">
    <source>
        <dbReference type="PROSITE" id="PS50109"/>
    </source>
</evidence>
<evidence type="ECO:0000256" key="6">
    <source>
        <dbReference type="ARBA" id="ARBA00022679"/>
    </source>
</evidence>
<dbReference type="GO" id="GO:0005886">
    <property type="term" value="C:plasma membrane"/>
    <property type="evidence" value="ECO:0007669"/>
    <property type="project" value="UniProtKB-SubCell"/>
</dbReference>
<keyword evidence="16" id="KW-1185">Reference proteome</keyword>
<dbReference type="InterPro" id="IPR003594">
    <property type="entry name" value="HATPase_dom"/>
</dbReference>
<reference evidence="15 16" key="1">
    <citation type="submission" date="2019-07" db="EMBL/GenBank/DDBJ databases">
        <authorList>
            <person name="Kim J."/>
        </authorList>
    </citation>
    <scope>NUCLEOTIDE SEQUENCE [LARGE SCALE GENOMIC DNA]</scope>
    <source>
        <strain evidence="15 16">G13</strain>
    </source>
</reference>
<comment type="subcellular location">
    <subcellularLocation>
        <location evidence="2">Cell membrane</location>
        <topology evidence="2">Multi-pass membrane protein</topology>
    </subcellularLocation>
</comment>
<evidence type="ECO:0000256" key="9">
    <source>
        <dbReference type="ARBA" id="ARBA00022840"/>
    </source>
</evidence>
<dbReference type="SUPFAM" id="SSF158472">
    <property type="entry name" value="HAMP domain-like"/>
    <property type="match status" value="1"/>
</dbReference>
<feature type="domain" description="HAMP" evidence="14">
    <location>
        <begin position="207"/>
        <end position="260"/>
    </location>
</feature>
<evidence type="ECO:0000259" key="14">
    <source>
        <dbReference type="PROSITE" id="PS50885"/>
    </source>
</evidence>
<evidence type="ECO:0000256" key="4">
    <source>
        <dbReference type="ARBA" id="ARBA00022475"/>
    </source>
</evidence>
<dbReference type="CDD" id="cd06225">
    <property type="entry name" value="HAMP"/>
    <property type="match status" value="1"/>
</dbReference>
<dbReference type="RefSeq" id="WP_144699950.1">
    <property type="nucleotide sequence ID" value="NZ_VNJJ01000003.1"/>
</dbReference>
<evidence type="ECO:0000256" key="5">
    <source>
        <dbReference type="ARBA" id="ARBA00022553"/>
    </source>
</evidence>
<evidence type="ECO:0000256" key="11">
    <source>
        <dbReference type="ARBA" id="ARBA00023136"/>
    </source>
</evidence>
<dbReference type="InterPro" id="IPR005467">
    <property type="entry name" value="His_kinase_dom"/>
</dbReference>
<dbReference type="SUPFAM" id="SSF55874">
    <property type="entry name" value="ATPase domain of HSP90 chaperone/DNA topoisomerase II/histidine kinase"/>
    <property type="match status" value="1"/>
</dbReference>
<dbReference type="PRINTS" id="PR00344">
    <property type="entry name" value="BCTRLSENSOR"/>
</dbReference>
<dbReference type="GO" id="GO:0005524">
    <property type="term" value="F:ATP binding"/>
    <property type="evidence" value="ECO:0007669"/>
    <property type="project" value="UniProtKB-KW"/>
</dbReference>
<keyword evidence="11 12" id="KW-0472">Membrane</keyword>
<evidence type="ECO:0000256" key="7">
    <source>
        <dbReference type="ARBA" id="ARBA00022741"/>
    </source>
</evidence>
<proteinExistence type="predicted"/>
<dbReference type="Pfam" id="PF00672">
    <property type="entry name" value="HAMP"/>
    <property type="match status" value="1"/>
</dbReference>
<organism evidence="15 16">
    <name type="scientific">Cohnella terricola</name>
    <dbReference type="NCBI Taxonomy" id="1289167"/>
    <lineage>
        <taxon>Bacteria</taxon>
        <taxon>Bacillati</taxon>
        <taxon>Bacillota</taxon>
        <taxon>Bacilli</taxon>
        <taxon>Bacillales</taxon>
        <taxon>Paenibacillaceae</taxon>
        <taxon>Cohnella</taxon>
    </lineage>
</organism>
<gene>
    <name evidence="15" type="ORF">FPZ45_07380</name>
</gene>
<dbReference type="InterPro" id="IPR003660">
    <property type="entry name" value="HAMP_dom"/>
</dbReference>
<evidence type="ECO:0000256" key="1">
    <source>
        <dbReference type="ARBA" id="ARBA00000085"/>
    </source>
</evidence>
<feature type="transmembrane region" description="Helical" evidence="12">
    <location>
        <begin position="184"/>
        <end position="206"/>
    </location>
</feature>
<dbReference type="SMART" id="SM00387">
    <property type="entry name" value="HATPase_c"/>
    <property type="match status" value="1"/>
</dbReference>
<dbReference type="PROSITE" id="PS50885">
    <property type="entry name" value="HAMP"/>
    <property type="match status" value="1"/>
</dbReference>
<dbReference type="PROSITE" id="PS50109">
    <property type="entry name" value="HIS_KIN"/>
    <property type="match status" value="1"/>
</dbReference>
<dbReference type="Pfam" id="PF00512">
    <property type="entry name" value="HisKA"/>
    <property type="match status" value="1"/>
</dbReference>
<dbReference type="Proteomes" id="UP000316330">
    <property type="component" value="Unassembled WGS sequence"/>
</dbReference>
<dbReference type="Pfam" id="PF02518">
    <property type="entry name" value="HATPase_c"/>
    <property type="match status" value="1"/>
</dbReference>
<sequence>MSKAHALFGSVRRVLFPRSLRYQLLSRILLILAVLLVVIGLFQYYFMERFIYQNRAASIQRQIQSVPGELWGRLHSPLRRVSGDAFIFFPSSSVAFYDKQGAFTVLSTMNAETAESVPRLNEQEYAEAFARQRKDRGIYKVVRTGAGGEQLVVLQSVRSFQGTVGVVQVSMNTKPLRAELIRQFMLYLALALAALIAGLLVFLPAIRRTLTPLSRMVATVERIDSGKLNERLPEPTQPMEIDRLSHSFNRMLERLETSFRAEQEGKERMRRFVSDASHELRTPLTSIYGFLEVLLRGAASDPVQLDRALRSMRGESERINKLVNDLLQLAKLDRAPEARLATCDLSRIVQEMEPQLKLLAQSREVSLDLRQVPELQLDPDKIKQIVLNLFQNAVQHTDAREGRIRISVAKDDQGVEIAVADNGEGIAEEHLPKLFERFYRIDLSRTRKYGGAGLGLSITLALVEWLGGKISAESRLGEGSTFRVTFPYTA</sequence>
<dbReference type="InterPro" id="IPR003661">
    <property type="entry name" value="HisK_dim/P_dom"/>
</dbReference>
<comment type="catalytic activity">
    <reaction evidence="1">
        <text>ATP + protein L-histidine = ADP + protein N-phospho-L-histidine.</text>
        <dbReference type="EC" id="2.7.13.3"/>
    </reaction>
</comment>
<evidence type="ECO:0000313" key="15">
    <source>
        <dbReference type="EMBL" id="TVY02249.1"/>
    </source>
</evidence>
<dbReference type="GO" id="GO:0000155">
    <property type="term" value="F:phosphorelay sensor kinase activity"/>
    <property type="evidence" value="ECO:0007669"/>
    <property type="project" value="InterPro"/>
</dbReference>
<dbReference type="EMBL" id="VNJJ01000003">
    <property type="protein sequence ID" value="TVY02249.1"/>
    <property type="molecule type" value="Genomic_DNA"/>
</dbReference>
<evidence type="ECO:0000256" key="2">
    <source>
        <dbReference type="ARBA" id="ARBA00004651"/>
    </source>
</evidence>
<dbReference type="CDD" id="cd00082">
    <property type="entry name" value="HisKA"/>
    <property type="match status" value="1"/>
</dbReference>
<evidence type="ECO:0000256" key="3">
    <source>
        <dbReference type="ARBA" id="ARBA00012438"/>
    </source>
</evidence>
<dbReference type="InterPro" id="IPR036890">
    <property type="entry name" value="HATPase_C_sf"/>
</dbReference>
<dbReference type="PANTHER" id="PTHR43711">
    <property type="entry name" value="TWO-COMPONENT HISTIDINE KINASE"/>
    <property type="match status" value="1"/>
</dbReference>
<evidence type="ECO:0000256" key="10">
    <source>
        <dbReference type="ARBA" id="ARBA00023012"/>
    </source>
</evidence>
<dbReference type="Gene3D" id="1.10.287.130">
    <property type="match status" value="1"/>
</dbReference>
<keyword evidence="6" id="KW-0808">Transferase</keyword>
<dbReference type="PANTHER" id="PTHR43711:SF28">
    <property type="entry name" value="SENSOR HISTIDINE KINASE YXDK"/>
    <property type="match status" value="1"/>
</dbReference>
<dbReference type="OrthoDB" id="335833at2"/>
<feature type="transmembrane region" description="Helical" evidence="12">
    <location>
        <begin position="24"/>
        <end position="46"/>
    </location>
</feature>
<keyword evidence="12" id="KW-1133">Transmembrane helix</keyword>
<dbReference type="EC" id="2.7.13.3" evidence="3"/>
<keyword evidence="8 15" id="KW-0418">Kinase</keyword>
<dbReference type="InterPro" id="IPR036097">
    <property type="entry name" value="HisK_dim/P_sf"/>
</dbReference>
<dbReference type="CDD" id="cd00075">
    <property type="entry name" value="HATPase"/>
    <property type="match status" value="1"/>
</dbReference>
<accession>A0A559JQU4</accession>
<keyword evidence="7" id="KW-0547">Nucleotide-binding</keyword>
<dbReference type="FunFam" id="1.10.287.130:FF:000001">
    <property type="entry name" value="Two-component sensor histidine kinase"/>
    <property type="match status" value="1"/>
</dbReference>
<dbReference type="SUPFAM" id="SSF47384">
    <property type="entry name" value="Homodimeric domain of signal transducing histidine kinase"/>
    <property type="match status" value="1"/>
</dbReference>
<name>A0A559JQU4_9BACL</name>
<keyword evidence="10" id="KW-0902">Two-component regulatory system</keyword>
<evidence type="ECO:0000313" key="16">
    <source>
        <dbReference type="Proteomes" id="UP000316330"/>
    </source>
</evidence>
<evidence type="ECO:0000256" key="12">
    <source>
        <dbReference type="SAM" id="Phobius"/>
    </source>
</evidence>
<keyword evidence="12" id="KW-0812">Transmembrane</keyword>
<dbReference type="AlphaFoldDB" id="A0A559JQU4"/>
<dbReference type="InterPro" id="IPR004358">
    <property type="entry name" value="Sig_transdc_His_kin-like_C"/>
</dbReference>
<protein>
    <recommendedName>
        <fullName evidence="3">histidine kinase</fullName>
        <ecNumber evidence="3">2.7.13.3</ecNumber>
    </recommendedName>
</protein>
<comment type="caution">
    <text evidence="15">The sequence shown here is derived from an EMBL/GenBank/DDBJ whole genome shotgun (WGS) entry which is preliminary data.</text>
</comment>
<keyword evidence="9" id="KW-0067">ATP-binding</keyword>
<dbReference type="InterPro" id="IPR050736">
    <property type="entry name" value="Sensor_HK_Regulatory"/>
</dbReference>